<evidence type="ECO:0000313" key="3">
    <source>
        <dbReference type="EMBL" id="RGD69045.1"/>
    </source>
</evidence>
<gene>
    <name evidence="3" type="ORF">DWX31_19950</name>
</gene>
<dbReference type="SMART" id="SM00530">
    <property type="entry name" value="HTH_XRE"/>
    <property type="match status" value="1"/>
</dbReference>
<organism evidence="3 4">
    <name type="scientific">Hungatella hathewayi</name>
    <dbReference type="NCBI Taxonomy" id="154046"/>
    <lineage>
        <taxon>Bacteria</taxon>
        <taxon>Bacillati</taxon>
        <taxon>Bacillota</taxon>
        <taxon>Clostridia</taxon>
        <taxon>Lachnospirales</taxon>
        <taxon>Lachnospiraceae</taxon>
        <taxon>Hungatella</taxon>
    </lineage>
</organism>
<dbReference type="PANTHER" id="PTHR46797">
    <property type="entry name" value="HTH-TYPE TRANSCRIPTIONAL REGULATOR"/>
    <property type="match status" value="1"/>
</dbReference>
<dbReference type="Proteomes" id="UP000261023">
    <property type="component" value="Unassembled WGS sequence"/>
</dbReference>
<dbReference type="Pfam" id="PF01381">
    <property type="entry name" value="HTH_3"/>
    <property type="match status" value="1"/>
</dbReference>
<dbReference type="SUPFAM" id="SSF47413">
    <property type="entry name" value="lambda repressor-like DNA-binding domains"/>
    <property type="match status" value="1"/>
</dbReference>
<dbReference type="GO" id="GO:0003677">
    <property type="term" value="F:DNA binding"/>
    <property type="evidence" value="ECO:0007669"/>
    <property type="project" value="UniProtKB-KW"/>
</dbReference>
<accession>A0A3E3DIQ9</accession>
<dbReference type="Gene3D" id="1.10.260.40">
    <property type="entry name" value="lambda repressor-like DNA-binding domains"/>
    <property type="match status" value="1"/>
</dbReference>
<sequence length="113" mass="13044">MVRCDVDPKEFGAKLRGKRKECKLSYQELAERCHVNHGYIRQLEAGNKLPSVSLLFIICDVLGTSPNYLFGYTEDNADKELLERIYQLTPEQKRVMLCILDAYLSLEKIETES</sequence>
<comment type="caution">
    <text evidence="3">The sequence shown here is derived from an EMBL/GenBank/DDBJ whole genome shotgun (WGS) entry which is preliminary data.</text>
</comment>
<keyword evidence="1" id="KW-0238">DNA-binding</keyword>
<dbReference type="OrthoDB" id="1954354at2"/>
<dbReference type="PANTHER" id="PTHR46797:SF1">
    <property type="entry name" value="METHYLPHOSPHONATE SYNTHASE"/>
    <property type="match status" value="1"/>
</dbReference>
<name>A0A3E3DIQ9_9FIRM</name>
<reference evidence="3 4" key="1">
    <citation type="submission" date="2018-08" db="EMBL/GenBank/DDBJ databases">
        <title>A genome reference for cultivated species of the human gut microbiota.</title>
        <authorList>
            <person name="Zou Y."/>
            <person name="Xue W."/>
            <person name="Luo G."/>
        </authorList>
    </citation>
    <scope>NUCLEOTIDE SEQUENCE [LARGE SCALE GENOMIC DNA]</scope>
    <source>
        <strain evidence="3 4">AF19-13AC</strain>
    </source>
</reference>
<protein>
    <submittedName>
        <fullName evidence="3">XRE family transcriptional regulator</fullName>
    </submittedName>
</protein>
<dbReference type="CDD" id="cd00093">
    <property type="entry name" value="HTH_XRE"/>
    <property type="match status" value="1"/>
</dbReference>
<dbReference type="AlphaFoldDB" id="A0A3E3DIQ9"/>
<evidence type="ECO:0000259" key="2">
    <source>
        <dbReference type="PROSITE" id="PS50943"/>
    </source>
</evidence>
<dbReference type="InterPro" id="IPR010982">
    <property type="entry name" value="Lambda_DNA-bd_dom_sf"/>
</dbReference>
<dbReference type="EMBL" id="QTJW01000013">
    <property type="protein sequence ID" value="RGD69045.1"/>
    <property type="molecule type" value="Genomic_DNA"/>
</dbReference>
<evidence type="ECO:0000256" key="1">
    <source>
        <dbReference type="ARBA" id="ARBA00023125"/>
    </source>
</evidence>
<dbReference type="GO" id="GO:0003700">
    <property type="term" value="F:DNA-binding transcription factor activity"/>
    <property type="evidence" value="ECO:0007669"/>
    <property type="project" value="TreeGrafter"/>
</dbReference>
<dbReference type="GO" id="GO:0005829">
    <property type="term" value="C:cytosol"/>
    <property type="evidence" value="ECO:0007669"/>
    <property type="project" value="TreeGrafter"/>
</dbReference>
<dbReference type="InterPro" id="IPR050807">
    <property type="entry name" value="TransReg_Diox_bact_type"/>
</dbReference>
<dbReference type="InterPro" id="IPR001387">
    <property type="entry name" value="Cro/C1-type_HTH"/>
</dbReference>
<proteinExistence type="predicted"/>
<evidence type="ECO:0000313" key="4">
    <source>
        <dbReference type="Proteomes" id="UP000261023"/>
    </source>
</evidence>
<dbReference type="PROSITE" id="PS50943">
    <property type="entry name" value="HTH_CROC1"/>
    <property type="match status" value="1"/>
</dbReference>
<feature type="domain" description="HTH cro/C1-type" evidence="2">
    <location>
        <begin position="15"/>
        <end position="69"/>
    </location>
</feature>